<dbReference type="GO" id="GO:0008168">
    <property type="term" value="F:methyltransferase activity"/>
    <property type="evidence" value="ECO:0007669"/>
    <property type="project" value="UniProtKB-KW"/>
</dbReference>
<dbReference type="Gene3D" id="3.30.950.10">
    <property type="entry name" value="Methyltransferase, Cobalt-precorrin-4 Transmethylase, Domain 2"/>
    <property type="match status" value="1"/>
</dbReference>
<dbReference type="InterPro" id="IPR000878">
    <property type="entry name" value="4pyrrol_Mease"/>
</dbReference>
<protein>
    <submittedName>
        <fullName evidence="8">Putative Methyltransferase</fullName>
        <ecNumber evidence="8">2.1.1.-</ecNumber>
    </submittedName>
</protein>
<dbReference type="EC" id="2.1.1.-" evidence="8"/>
<evidence type="ECO:0000256" key="1">
    <source>
        <dbReference type="ARBA" id="ARBA00022490"/>
    </source>
</evidence>
<proteinExistence type="predicted"/>
<dbReference type="InterPro" id="IPR014777">
    <property type="entry name" value="4pyrrole_Mease_sub1"/>
</dbReference>
<dbReference type="Proteomes" id="UP000001660">
    <property type="component" value="Chromosome"/>
</dbReference>
<keyword evidence="2" id="KW-0698">rRNA processing</keyword>
<dbReference type="AlphaFoldDB" id="D8PGR6"/>
<dbReference type="STRING" id="330214.NIDE2747"/>
<dbReference type="Pfam" id="PF00590">
    <property type="entry name" value="TP_methylase"/>
    <property type="match status" value="1"/>
</dbReference>
<evidence type="ECO:0000256" key="2">
    <source>
        <dbReference type="ARBA" id="ARBA00022552"/>
    </source>
</evidence>
<evidence type="ECO:0000256" key="3">
    <source>
        <dbReference type="ARBA" id="ARBA00022603"/>
    </source>
</evidence>
<dbReference type="GO" id="GO:0032259">
    <property type="term" value="P:methylation"/>
    <property type="evidence" value="ECO:0007669"/>
    <property type="project" value="UniProtKB-KW"/>
</dbReference>
<dbReference type="EMBL" id="FP929003">
    <property type="protein sequence ID" value="CBK42453.1"/>
    <property type="molecule type" value="Genomic_DNA"/>
</dbReference>
<evidence type="ECO:0000256" key="6">
    <source>
        <dbReference type="SAM" id="MobiDB-lite"/>
    </source>
</evidence>
<sequence length="250" mass="27064">MGRERSQGKRAQSAAPAGTLYIVGVPIGHPDDLTIRGLATLRQVDLIAAKNPQATNALLAHHGIHTTITTYDRNNASEKVPLLLDRLRQGFHVALVSDCGMPVVYDIGRLLIAAASKAQIPVKVIPGTSAVVAAAALAGMDGNAFVFDGRWTGGAKTLTCRLRLLRSEPRTMIFFPPAQDLPQFLTLLQQMLGNRNVVLALDMTRGTEKILRGRVQQLLSHKPSHEHASHVAVVVEGARSKRKTGERQSR</sequence>
<evidence type="ECO:0000256" key="4">
    <source>
        <dbReference type="ARBA" id="ARBA00022679"/>
    </source>
</evidence>
<dbReference type="GO" id="GO:0006364">
    <property type="term" value="P:rRNA processing"/>
    <property type="evidence" value="ECO:0007669"/>
    <property type="project" value="UniProtKB-KW"/>
</dbReference>
<evidence type="ECO:0000259" key="7">
    <source>
        <dbReference type="Pfam" id="PF00590"/>
    </source>
</evidence>
<gene>
    <name evidence="8" type="ORF">NIDE2747</name>
</gene>
<dbReference type="InterPro" id="IPR008189">
    <property type="entry name" value="rRNA_ssu_MeTfrase_I"/>
</dbReference>
<dbReference type="InterPro" id="IPR014776">
    <property type="entry name" value="4pyrrole_Mease_sub2"/>
</dbReference>
<evidence type="ECO:0000313" key="9">
    <source>
        <dbReference type="Proteomes" id="UP000001660"/>
    </source>
</evidence>
<dbReference type="SUPFAM" id="SSF53790">
    <property type="entry name" value="Tetrapyrrole methylase"/>
    <property type="match status" value="1"/>
</dbReference>
<reference evidence="8 9" key="1">
    <citation type="journal article" date="2010" name="Proc. Natl. Acad. Sci. U.S.A.">
        <title>A Nitrospira metagenome illuminates the physiology and evolution of globally important nitrite-oxidizing bacteria.</title>
        <authorList>
            <person name="Lucker S."/>
            <person name="Wagner M."/>
            <person name="Maixner F."/>
            <person name="Pelletier E."/>
            <person name="Koch H."/>
            <person name="Vacherie B."/>
            <person name="Rattei T."/>
            <person name="Sinninghe Damste J."/>
            <person name="Spieck E."/>
            <person name="Le Paslier D."/>
            <person name="Daims H."/>
        </authorList>
    </citation>
    <scope>NUCLEOTIDE SEQUENCE [LARGE SCALE GENOMIC DNA]</scope>
</reference>
<accession>D8PGR6</accession>
<dbReference type="PANTHER" id="PTHR46111">
    <property type="entry name" value="RIBOSOMAL RNA SMALL SUBUNIT METHYLTRANSFERASE I"/>
    <property type="match status" value="1"/>
</dbReference>
<dbReference type="PANTHER" id="PTHR46111:SF1">
    <property type="entry name" value="RIBOSOMAL RNA SMALL SUBUNIT METHYLTRANSFERASE I"/>
    <property type="match status" value="1"/>
</dbReference>
<dbReference type="Gene3D" id="3.40.1010.10">
    <property type="entry name" value="Cobalt-precorrin-4 Transmethylase, Domain 1"/>
    <property type="match status" value="1"/>
</dbReference>
<dbReference type="HOGENOM" id="CLU_044779_4_0_0"/>
<dbReference type="PIRSF" id="PIRSF005917">
    <property type="entry name" value="MTase_YraL"/>
    <property type="match status" value="1"/>
</dbReference>
<keyword evidence="1" id="KW-0963">Cytoplasm</keyword>
<dbReference type="OrthoDB" id="9809084at2"/>
<keyword evidence="4 8" id="KW-0808">Transferase</keyword>
<organism evidence="8 9">
    <name type="scientific">Nitrospira defluvii</name>
    <dbReference type="NCBI Taxonomy" id="330214"/>
    <lineage>
        <taxon>Bacteria</taxon>
        <taxon>Pseudomonadati</taxon>
        <taxon>Nitrospirota</taxon>
        <taxon>Nitrospiria</taxon>
        <taxon>Nitrospirales</taxon>
        <taxon>Nitrospiraceae</taxon>
        <taxon>Nitrospira</taxon>
    </lineage>
</organism>
<evidence type="ECO:0000256" key="5">
    <source>
        <dbReference type="ARBA" id="ARBA00022691"/>
    </source>
</evidence>
<keyword evidence="5" id="KW-0949">S-adenosyl-L-methionine</keyword>
<feature type="domain" description="Tetrapyrrole methylase" evidence="7">
    <location>
        <begin position="19"/>
        <end position="218"/>
    </location>
</feature>
<dbReference type="InterPro" id="IPR035996">
    <property type="entry name" value="4pyrrol_Methylase_sf"/>
</dbReference>
<evidence type="ECO:0000313" key="8">
    <source>
        <dbReference type="EMBL" id="CBK42453.1"/>
    </source>
</evidence>
<feature type="region of interest" description="Disordered" evidence="6">
    <location>
        <begin position="221"/>
        <end position="250"/>
    </location>
</feature>
<keyword evidence="3 8" id="KW-0489">Methyltransferase</keyword>
<dbReference type="KEGG" id="nde:NIDE2747"/>
<keyword evidence="9" id="KW-1185">Reference proteome</keyword>
<name>D8PGR6_9BACT</name>
<dbReference type="eggNOG" id="COG0313">
    <property type="taxonomic scope" value="Bacteria"/>
</dbReference>